<evidence type="ECO:0000259" key="2">
    <source>
        <dbReference type="Pfam" id="PF09990"/>
    </source>
</evidence>
<feature type="transmembrane region" description="Helical" evidence="1">
    <location>
        <begin position="62"/>
        <end position="82"/>
    </location>
</feature>
<feature type="transmembrane region" description="Helical" evidence="1">
    <location>
        <begin position="94"/>
        <end position="111"/>
    </location>
</feature>
<evidence type="ECO:0000256" key="1">
    <source>
        <dbReference type="SAM" id="Phobius"/>
    </source>
</evidence>
<dbReference type="AlphaFoldDB" id="A0A937FZ53"/>
<dbReference type="InterPro" id="IPR019251">
    <property type="entry name" value="DUF2231_TM"/>
</dbReference>
<feature type="transmembrane region" description="Helical" evidence="1">
    <location>
        <begin position="23"/>
        <end position="42"/>
    </location>
</feature>
<protein>
    <recommendedName>
        <fullName evidence="2">DUF2231 domain-containing protein</fullName>
    </recommendedName>
</protein>
<keyword evidence="1" id="KW-1133">Transmembrane helix</keyword>
<comment type="caution">
    <text evidence="3">The sequence shown here is derived from an EMBL/GenBank/DDBJ whole genome shotgun (WGS) entry which is preliminary data.</text>
</comment>
<keyword evidence="1" id="KW-0812">Transmembrane</keyword>
<evidence type="ECO:0000313" key="4">
    <source>
        <dbReference type="Proteomes" id="UP000614216"/>
    </source>
</evidence>
<keyword evidence="4" id="KW-1185">Reference proteome</keyword>
<dbReference type="Pfam" id="PF09990">
    <property type="entry name" value="DUF2231"/>
    <property type="match status" value="1"/>
</dbReference>
<evidence type="ECO:0000313" key="3">
    <source>
        <dbReference type="EMBL" id="MBL6448795.1"/>
    </source>
</evidence>
<accession>A0A937FZ53</accession>
<proteinExistence type="predicted"/>
<feature type="domain" description="DUF2231" evidence="2">
    <location>
        <begin position="4"/>
        <end position="125"/>
    </location>
</feature>
<gene>
    <name evidence="3" type="ORF">JMN32_20960</name>
</gene>
<sequence length="136" mass="14867">MGTLLKLVAMVTNKQFLTTSGSLLLYVGTITAWIAIYTGDLADGKVSRSVCDPTVLKSHENMAFYLTYIFTAASFLDIAILSEKINRFRRIGRTIVVILMLIGSVLLTYMGDLGASLVYQQAAGVSVPSEDCKEFE</sequence>
<reference evidence="3" key="1">
    <citation type="submission" date="2021-01" db="EMBL/GenBank/DDBJ databases">
        <title>Fulvivirga kasyanovii gen. nov., sp nov., a novel member of the phylum Bacteroidetes isolated from seawater in a mussel farm.</title>
        <authorList>
            <person name="Zhao L.-H."/>
            <person name="Wang Z.-J."/>
        </authorList>
    </citation>
    <scope>NUCLEOTIDE SEQUENCE</scope>
    <source>
        <strain evidence="3">29W222</strain>
    </source>
</reference>
<organism evidence="3 4">
    <name type="scientific">Fulvivirga marina</name>
    <dbReference type="NCBI Taxonomy" id="2494733"/>
    <lineage>
        <taxon>Bacteria</taxon>
        <taxon>Pseudomonadati</taxon>
        <taxon>Bacteroidota</taxon>
        <taxon>Cytophagia</taxon>
        <taxon>Cytophagales</taxon>
        <taxon>Fulvivirgaceae</taxon>
        <taxon>Fulvivirga</taxon>
    </lineage>
</organism>
<dbReference type="EMBL" id="JAEUGD010000065">
    <property type="protein sequence ID" value="MBL6448795.1"/>
    <property type="molecule type" value="Genomic_DNA"/>
</dbReference>
<name>A0A937FZ53_9BACT</name>
<keyword evidence="1" id="KW-0472">Membrane</keyword>
<dbReference type="Proteomes" id="UP000614216">
    <property type="component" value="Unassembled WGS sequence"/>
</dbReference>